<protein>
    <submittedName>
        <fullName evidence="1">Uncharacterized protein</fullName>
    </submittedName>
</protein>
<dbReference type="EMBL" id="JAXQNO010000024">
    <property type="protein sequence ID" value="KAK4763021.1"/>
    <property type="molecule type" value="Genomic_DNA"/>
</dbReference>
<reference evidence="1 2" key="1">
    <citation type="journal article" date="2023" name="Hortic Res">
        <title>Pangenome of water caltrop reveals structural variations and asymmetric subgenome divergence after allopolyploidization.</title>
        <authorList>
            <person name="Zhang X."/>
            <person name="Chen Y."/>
            <person name="Wang L."/>
            <person name="Yuan Y."/>
            <person name="Fang M."/>
            <person name="Shi L."/>
            <person name="Lu R."/>
            <person name="Comes H.P."/>
            <person name="Ma Y."/>
            <person name="Chen Y."/>
            <person name="Huang G."/>
            <person name="Zhou Y."/>
            <person name="Zheng Z."/>
            <person name="Qiu Y."/>
        </authorList>
    </citation>
    <scope>NUCLEOTIDE SEQUENCE [LARGE SCALE GENOMIC DNA]</scope>
    <source>
        <strain evidence="1">F231</strain>
    </source>
</reference>
<dbReference type="Proteomes" id="UP001346149">
    <property type="component" value="Unassembled WGS sequence"/>
</dbReference>
<organism evidence="1 2">
    <name type="scientific">Trapa natans</name>
    <name type="common">Water chestnut</name>
    <dbReference type="NCBI Taxonomy" id="22666"/>
    <lineage>
        <taxon>Eukaryota</taxon>
        <taxon>Viridiplantae</taxon>
        <taxon>Streptophyta</taxon>
        <taxon>Embryophyta</taxon>
        <taxon>Tracheophyta</taxon>
        <taxon>Spermatophyta</taxon>
        <taxon>Magnoliopsida</taxon>
        <taxon>eudicotyledons</taxon>
        <taxon>Gunneridae</taxon>
        <taxon>Pentapetalae</taxon>
        <taxon>rosids</taxon>
        <taxon>malvids</taxon>
        <taxon>Myrtales</taxon>
        <taxon>Lythraceae</taxon>
        <taxon>Trapa</taxon>
    </lineage>
</organism>
<accession>A0AAN7QBA5</accession>
<evidence type="ECO:0000313" key="2">
    <source>
        <dbReference type="Proteomes" id="UP001346149"/>
    </source>
</evidence>
<comment type="caution">
    <text evidence="1">The sequence shown here is derived from an EMBL/GenBank/DDBJ whole genome shotgun (WGS) entry which is preliminary data.</text>
</comment>
<evidence type="ECO:0000313" key="1">
    <source>
        <dbReference type="EMBL" id="KAK4763021.1"/>
    </source>
</evidence>
<keyword evidence="2" id="KW-1185">Reference proteome</keyword>
<proteinExistence type="predicted"/>
<gene>
    <name evidence="1" type="ORF">SAY86_008789</name>
</gene>
<dbReference type="AlphaFoldDB" id="A0AAN7QBA5"/>
<name>A0AAN7QBA5_TRANT</name>
<sequence>MGLHFLVAFYCCAFEDHRSEKTGVQVKISGMFSDVFIQTGEVYYMNWRAGVKAEEDAYYHSEEDEDNRSNYDSH</sequence>